<dbReference type="PROSITE" id="PS50041">
    <property type="entry name" value="C_TYPE_LECTIN_2"/>
    <property type="match status" value="1"/>
</dbReference>
<dbReference type="SMART" id="SM00034">
    <property type="entry name" value="CLECT"/>
    <property type="match status" value="1"/>
</dbReference>
<dbReference type="Proteomes" id="UP000472260">
    <property type="component" value="Unassembled WGS sequence"/>
</dbReference>
<dbReference type="InterPro" id="IPR050828">
    <property type="entry name" value="C-type_lectin/matrix_domain"/>
</dbReference>
<reference evidence="4" key="2">
    <citation type="submission" date="2025-09" db="UniProtKB">
        <authorList>
            <consortium name="Ensembl"/>
        </authorList>
    </citation>
    <scope>IDENTIFICATION</scope>
</reference>
<dbReference type="InterPro" id="IPR001304">
    <property type="entry name" value="C-type_lectin-like"/>
</dbReference>
<sequence length="134" mass="15419">MQSTLLKLKFLYTQLQETFPQKQNTTQSTPEKLLVCCFYYVSTEMKNWTESRINCMERGADLSVWIGLTDANEEGIWKWVNGSTLTSGFWSAGQPNGRRIQNCVVSSSISWADTQCNYTYKWICENNILPVILP</sequence>
<evidence type="ECO:0000313" key="5">
    <source>
        <dbReference type="Proteomes" id="UP000472260"/>
    </source>
</evidence>
<feature type="domain" description="C-type lectin" evidence="3">
    <location>
        <begin position="37"/>
        <end position="125"/>
    </location>
</feature>
<keyword evidence="5" id="KW-1185">Reference proteome</keyword>
<comment type="subcellular location">
    <subcellularLocation>
        <location evidence="1">Cell membrane</location>
        <topology evidence="1">Single-pass type II membrane protein</topology>
    </subcellularLocation>
</comment>
<dbReference type="Ensembl" id="ENSSANT00000050164.1">
    <property type="protein sequence ID" value="ENSSANP00000047157.1"/>
    <property type="gene ID" value="ENSSANG00000023799.1"/>
</dbReference>
<name>A0A671NQL9_9TELE</name>
<dbReference type="Gene3D" id="3.10.100.10">
    <property type="entry name" value="Mannose-Binding Protein A, subunit A"/>
    <property type="match status" value="2"/>
</dbReference>
<dbReference type="InterPro" id="IPR018378">
    <property type="entry name" value="C-type_lectin_CS"/>
</dbReference>
<dbReference type="SUPFAM" id="SSF56436">
    <property type="entry name" value="C-type lectin-like"/>
    <property type="match status" value="1"/>
</dbReference>
<proteinExistence type="predicted"/>
<organism evidence="4 5">
    <name type="scientific">Sinocyclocheilus anshuiensis</name>
    <dbReference type="NCBI Taxonomy" id="1608454"/>
    <lineage>
        <taxon>Eukaryota</taxon>
        <taxon>Metazoa</taxon>
        <taxon>Chordata</taxon>
        <taxon>Craniata</taxon>
        <taxon>Vertebrata</taxon>
        <taxon>Euteleostomi</taxon>
        <taxon>Actinopterygii</taxon>
        <taxon>Neopterygii</taxon>
        <taxon>Teleostei</taxon>
        <taxon>Ostariophysi</taxon>
        <taxon>Cypriniformes</taxon>
        <taxon>Cyprinidae</taxon>
        <taxon>Cyprininae</taxon>
        <taxon>Sinocyclocheilus</taxon>
    </lineage>
</organism>
<evidence type="ECO:0000259" key="3">
    <source>
        <dbReference type="PROSITE" id="PS50041"/>
    </source>
</evidence>
<dbReference type="PANTHER" id="PTHR45710:SF8">
    <property type="entry name" value="RERATING FAMILY MEMBER 4"/>
    <property type="match status" value="1"/>
</dbReference>
<dbReference type="PROSITE" id="PS00615">
    <property type="entry name" value="C_TYPE_LECTIN_1"/>
    <property type="match status" value="1"/>
</dbReference>
<dbReference type="InterPro" id="IPR016186">
    <property type="entry name" value="C-type_lectin-like/link_sf"/>
</dbReference>
<dbReference type="AlphaFoldDB" id="A0A671NQL9"/>
<dbReference type="GO" id="GO:0005886">
    <property type="term" value="C:plasma membrane"/>
    <property type="evidence" value="ECO:0007669"/>
    <property type="project" value="UniProtKB-SubCell"/>
</dbReference>
<reference evidence="4" key="1">
    <citation type="submission" date="2025-08" db="UniProtKB">
        <authorList>
            <consortium name="Ensembl"/>
        </authorList>
    </citation>
    <scope>IDENTIFICATION</scope>
</reference>
<accession>A0A671NQL9</accession>
<dbReference type="InterPro" id="IPR016187">
    <property type="entry name" value="CTDL_fold"/>
</dbReference>
<evidence type="ECO:0000256" key="1">
    <source>
        <dbReference type="ARBA" id="ARBA00004401"/>
    </source>
</evidence>
<evidence type="ECO:0000256" key="2">
    <source>
        <dbReference type="ARBA" id="ARBA00023157"/>
    </source>
</evidence>
<evidence type="ECO:0000313" key="4">
    <source>
        <dbReference type="Ensembl" id="ENSSANP00000047157.1"/>
    </source>
</evidence>
<dbReference type="Pfam" id="PF00059">
    <property type="entry name" value="Lectin_C"/>
    <property type="match status" value="1"/>
</dbReference>
<keyword evidence="2" id="KW-1015">Disulfide bond</keyword>
<dbReference type="PANTHER" id="PTHR45710">
    <property type="entry name" value="C-TYPE LECTIN DOMAIN-CONTAINING PROTEIN 180"/>
    <property type="match status" value="1"/>
</dbReference>
<protein>
    <recommendedName>
        <fullName evidence="3">C-type lectin domain-containing protein</fullName>
    </recommendedName>
</protein>